<dbReference type="GO" id="GO:0003700">
    <property type="term" value="F:DNA-binding transcription factor activity"/>
    <property type="evidence" value="ECO:0007669"/>
    <property type="project" value="InterPro"/>
</dbReference>
<evidence type="ECO:0008006" key="4">
    <source>
        <dbReference type="Google" id="ProtNLM"/>
    </source>
</evidence>
<organism evidence="2 3">
    <name type="scientific">Cadophora malorum</name>
    <dbReference type="NCBI Taxonomy" id="108018"/>
    <lineage>
        <taxon>Eukaryota</taxon>
        <taxon>Fungi</taxon>
        <taxon>Dikarya</taxon>
        <taxon>Ascomycota</taxon>
        <taxon>Pezizomycotina</taxon>
        <taxon>Leotiomycetes</taxon>
        <taxon>Helotiales</taxon>
        <taxon>Ploettnerulaceae</taxon>
        <taxon>Cadophora</taxon>
    </lineage>
</organism>
<feature type="compositionally biased region" description="Polar residues" evidence="1">
    <location>
        <begin position="135"/>
        <end position="161"/>
    </location>
</feature>
<dbReference type="OrthoDB" id="3555317at2759"/>
<dbReference type="AlphaFoldDB" id="A0A8H7T9W5"/>
<feature type="region of interest" description="Disordered" evidence="1">
    <location>
        <begin position="1"/>
        <end position="43"/>
    </location>
</feature>
<dbReference type="PANTHER" id="PTHR40618">
    <property type="entry name" value="B-ZIP TRANSCRIPTION FACTOR (EUROFUNG)-RELATED"/>
    <property type="match status" value="1"/>
</dbReference>
<dbReference type="SUPFAM" id="SSF57959">
    <property type="entry name" value="Leucine zipper domain"/>
    <property type="match status" value="1"/>
</dbReference>
<protein>
    <recommendedName>
        <fullName evidence="4">BZIP domain-containing protein</fullName>
    </recommendedName>
</protein>
<proteinExistence type="predicted"/>
<accession>A0A8H7T9W5</accession>
<reference evidence="2" key="1">
    <citation type="submission" date="2021-02" db="EMBL/GenBank/DDBJ databases">
        <title>Genome sequence Cadophora malorum strain M34.</title>
        <authorList>
            <person name="Stefanovic E."/>
            <person name="Vu D."/>
            <person name="Scully C."/>
            <person name="Dijksterhuis J."/>
            <person name="Roader J."/>
            <person name="Houbraken J."/>
        </authorList>
    </citation>
    <scope>NUCLEOTIDE SEQUENCE</scope>
    <source>
        <strain evidence="2">M34</strain>
    </source>
</reference>
<dbReference type="EMBL" id="JAFJYH010000240">
    <property type="protein sequence ID" value="KAG4414983.1"/>
    <property type="molecule type" value="Genomic_DNA"/>
</dbReference>
<evidence type="ECO:0000313" key="2">
    <source>
        <dbReference type="EMBL" id="KAG4414983.1"/>
    </source>
</evidence>
<dbReference type="Gene3D" id="1.20.5.170">
    <property type="match status" value="1"/>
</dbReference>
<gene>
    <name evidence="2" type="ORF">IFR04_011857</name>
</gene>
<keyword evidence="3" id="KW-1185">Reference proteome</keyword>
<name>A0A8H7T9W5_9HELO</name>
<evidence type="ECO:0000313" key="3">
    <source>
        <dbReference type="Proteomes" id="UP000664132"/>
    </source>
</evidence>
<dbReference type="PANTHER" id="PTHR40618:SF1">
    <property type="entry name" value="B-ZIP TRANSCRIPTION FACTOR (EUROFUNG)"/>
    <property type="match status" value="1"/>
</dbReference>
<comment type="caution">
    <text evidence="2">The sequence shown here is derived from an EMBL/GenBank/DDBJ whole genome shotgun (WGS) entry which is preliminary data.</text>
</comment>
<evidence type="ECO:0000256" key="1">
    <source>
        <dbReference type="SAM" id="MobiDB-lite"/>
    </source>
</evidence>
<feature type="region of interest" description="Disordered" evidence="1">
    <location>
        <begin position="131"/>
        <end position="161"/>
    </location>
</feature>
<dbReference type="InterPro" id="IPR046347">
    <property type="entry name" value="bZIP_sf"/>
</dbReference>
<dbReference type="CDD" id="cd14688">
    <property type="entry name" value="bZIP_YAP"/>
    <property type="match status" value="1"/>
</dbReference>
<dbReference type="Proteomes" id="UP000664132">
    <property type="component" value="Unassembled WGS sequence"/>
</dbReference>
<sequence>MDPSNPPRLGSKRQDPESNQQPRKKVRGRPLKNPDLSNVPEERRAQIRRAQEAFRLRKLAATRSLEGRVKSLEACVQDMSNVFIDLSDSLIKSDILQQDATVAQNLVAATSRFITLAKSAIDEPDNGVHEAAKQVSMSSDGQGTTSQQRPTSMDISSSVHMQKSSPAAPISNFQIPEDFDPIPDTLLKKEVFGNGWFGLQPAVLSQLSPKSGDMGRLDTSFGVRLLQTTLSVAYEYLMDASGSHYDVIMNMYKFALIYHTKQELLFNIRWFLGPGIRALRALGRAVFGFHSSLSLQYLNSISSGTEPKILNPLVDALALVEAQKDLPIIQYLNAFDVEDYIISKGAVHIDSDIIRLRISDDDRVVPVWSGDTIDSHKPGHTSLLEEVADYPPGQDFPSAFEFSSISTFSPESDLPTDSFNGWGGNLSFDSDSQNQHKVIDMSSSDNNQTILARHNVRTLSVPVLLQNLAKRAQCLGTGPGYPSSTIDLAIELSTVDYSVY</sequence>